<dbReference type="AlphaFoldDB" id="A0A7S2M726"/>
<feature type="compositionally biased region" description="Pro residues" evidence="1">
    <location>
        <begin position="31"/>
        <end position="48"/>
    </location>
</feature>
<evidence type="ECO:0000313" key="2">
    <source>
        <dbReference type="EMBL" id="CAD9627006.1"/>
    </source>
</evidence>
<name>A0A7S2M726_9DINO</name>
<gene>
    <name evidence="2" type="ORF">BRAN1462_LOCUS48161</name>
</gene>
<organism evidence="2">
    <name type="scientific">Zooxanthella nutricula</name>
    <dbReference type="NCBI Taxonomy" id="1333877"/>
    <lineage>
        <taxon>Eukaryota</taxon>
        <taxon>Sar</taxon>
        <taxon>Alveolata</taxon>
        <taxon>Dinophyceae</taxon>
        <taxon>Peridiniales</taxon>
        <taxon>Peridiniales incertae sedis</taxon>
        <taxon>Zooxanthella</taxon>
    </lineage>
</organism>
<evidence type="ECO:0000256" key="1">
    <source>
        <dbReference type="SAM" id="MobiDB-lite"/>
    </source>
</evidence>
<dbReference type="PROSITE" id="PS00287">
    <property type="entry name" value="CYSTATIN"/>
    <property type="match status" value="1"/>
</dbReference>
<feature type="region of interest" description="Disordered" evidence="1">
    <location>
        <begin position="1"/>
        <end position="48"/>
    </location>
</feature>
<feature type="compositionally biased region" description="Pro residues" evidence="1">
    <location>
        <begin position="1"/>
        <end position="11"/>
    </location>
</feature>
<protein>
    <submittedName>
        <fullName evidence="2">Uncharacterized protein</fullName>
    </submittedName>
</protein>
<dbReference type="InterPro" id="IPR018073">
    <property type="entry name" value="Prot_inh_cystat_CS"/>
</dbReference>
<accession>A0A7S2M726</accession>
<reference evidence="2" key="1">
    <citation type="submission" date="2021-01" db="EMBL/GenBank/DDBJ databases">
        <authorList>
            <person name="Corre E."/>
            <person name="Pelletier E."/>
            <person name="Niang G."/>
            <person name="Scheremetjew M."/>
            <person name="Finn R."/>
            <person name="Kale V."/>
            <person name="Holt S."/>
            <person name="Cochrane G."/>
            <person name="Meng A."/>
            <person name="Brown T."/>
            <person name="Cohen L."/>
        </authorList>
    </citation>
    <scope>NUCLEOTIDE SEQUENCE</scope>
    <source>
        <strain evidence="2">RCC3387</strain>
    </source>
</reference>
<proteinExistence type="predicted"/>
<dbReference type="Gene3D" id="3.10.450.10">
    <property type="match status" value="1"/>
</dbReference>
<sequence length="134" mass="13214">MPPLPGAPPSPVRGDGARAGTDSANATSWPPMVPPPGAPSVPTAPAPGDPIHATIAAANVTATLCAQSGGQACGPARVCFYTTQIVAGTNYEVTMSASDVPGSPCYVVDIFAPLPYTGLAPSVTSIRVEGGSTP</sequence>
<dbReference type="EMBL" id="HBGW01075753">
    <property type="protein sequence ID" value="CAD9627006.1"/>
    <property type="molecule type" value="Transcribed_RNA"/>
</dbReference>